<evidence type="ECO:0000256" key="6">
    <source>
        <dbReference type="SAM" id="MobiDB-lite"/>
    </source>
</evidence>
<feature type="region of interest" description="Disordered" evidence="6">
    <location>
        <begin position="328"/>
        <end position="370"/>
    </location>
</feature>
<feature type="compositionally biased region" description="Basic and acidic residues" evidence="6">
    <location>
        <begin position="548"/>
        <end position="566"/>
    </location>
</feature>
<dbReference type="GO" id="GO:0016787">
    <property type="term" value="F:hydrolase activity"/>
    <property type="evidence" value="ECO:0007669"/>
    <property type="project" value="UniProtKB-KW"/>
</dbReference>
<feature type="region of interest" description="Disordered" evidence="6">
    <location>
        <begin position="377"/>
        <end position="396"/>
    </location>
</feature>
<evidence type="ECO:0000313" key="9">
    <source>
        <dbReference type="Proteomes" id="UP000825935"/>
    </source>
</evidence>
<dbReference type="InterPro" id="IPR012961">
    <property type="entry name" value="Ski2/MTR4_C"/>
</dbReference>
<dbReference type="Pfam" id="PF05965">
    <property type="entry name" value="FYRC"/>
    <property type="match status" value="1"/>
</dbReference>
<keyword evidence="2" id="KW-0547">Nucleotide-binding</keyword>
<dbReference type="GO" id="GO:0055087">
    <property type="term" value="C:Ski complex"/>
    <property type="evidence" value="ECO:0007669"/>
    <property type="project" value="TreeGrafter"/>
</dbReference>
<accession>A0A8T2RSE6</accession>
<feature type="compositionally biased region" description="Polar residues" evidence="6">
    <location>
        <begin position="568"/>
        <end position="581"/>
    </location>
</feature>
<evidence type="ECO:0000313" key="8">
    <source>
        <dbReference type="EMBL" id="KAH7298438.1"/>
    </source>
</evidence>
<comment type="caution">
    <text evidence="8">The sequence shown here is derived from an EMBL/GenBank/DDBJ whole genome shotgun (WGS) entry which is preliminary data.</text>
</comment>
<evidence type="ECO:0000256" key="5">
    <source>
        <dbReference type="ARBA" id="ARBA00022840"/>
    </source>
</evidence>
<dbReference type="EMBL" id="CM035430">
    <property type="protein sequence ID" value="KAH7298438.1"/>
    <property type="molecule type" value="Genomic_DNA"/>
</dbReference>
<dbReference type="GO" id="GO:0005524">
    <property type="term" value="F:ATP binding"/>
    <property type="evidence" value="ECO:0007669"/>
    <property type="project" value="UniProtKB-KW"/>
</dbReference>
<name>A0A8T2RSE6_CERRI</name>
<dbReference type="GO" id="GO:0003676">
    <property type="term" value="F:nucleic acid binding"/>
    <property type="evidence" value="ECO:0007669"/>
    <property type="project" value="InterPro"/>
</dbReference>
<feature type="region of interest" description="Disordered" evidence="6">
    <location>
        <begin position="534"/>
        <end position="581"/>
    </location>
</feature>
<dbReference type="SUPFAM" id="SSF52540">
    <property type="entry name" value="P-loop containing nucleoside triphosphate hydrolases"/>
    <property type="match status" value="2"/>
</dbReference>
<keyword evidence="4" id="KW-0347">Helicase</keyword>
<proteinExistence type="predicted"/>
<feature type="compositionally biased region" description="Acidic residues" evidence="6">
    <location>
        <begin position="289"/>
        <end position="310"/>
    </location>
</feature>
<dbReference type="PANTHER" id="PTHR12131">
    <property type="entry name" value="ATP-DEPENDENT RNA AND DNA HELICASE"/>
    <property type="match status" value="1"/>
</dbReference>
<dbReference type="InterPro" id="IPR050699">
    <property type="entry name" value="RNA-DNA_Helicase"/>
</dbReference>
<sequence>MVAHVDSRFCSILPSKILLNKDIAQGVLFPGSLGFHFKFSPAAASLSVTKAPQFSFHTGDRRRDTTVGSALREQTEAVADIPSLPFSTKYSITVQNWGSLYKGPHEDKYWNSNKKYPYTIGYTCLKSYRGKTYVQKIKEGAEGPLFVVEVVGEDKVFSSDSPQRVWNHVVEQDGQSVKGARHFGFESHDVLKALQSLYHLHDTHSSKKAIDQEDAEFNMSTSLGDKLFSEDIKAETHSDFSLVENLFDMEIDDDEDDKLDAFREEREEGENSDDDDDIATEVINIGAEGGEEYNENEGEKDDKDVDEDDDVENGLLHDVMDHHIDVHHDDDLESDDDDDEAEHEEEDEEEEEGLEDEVDDDNGRSHLSYDVQRIRRRVHDDDDDDNTPTFDNASPLIDQFKSSSRSIRRAMNFERFQQIDSVDDPYKDDIEVSSNDIYYPTDQNRSKLVGRVWRKGDRLLGGKQQGLDKAASDHRYLSNDGSPTAPAAIASNSMRSWDGSFTGKKREENSKSSQMLLELLQSWKRSRKWIRESRSRMHNATQNKSMQIRREENEYRQDSGWGHERASLSPSKSGFQGHYSESSPFASRGNIMLKIYESPELMQASQISSETGGLALDEINIADDIDESTDYAVGKLFEIIGGKEIQADAPRVGNIFERGQQIIVNAEKRWSRQGIGRTSDIGDYKTRMVSEDDSRRPGVFVGHTKEKDHEEIEPPKIIEKLVVDGGASAIFKEMDLGSSPVQLVHRGTPIFNPKQKDRMRLTENIRRLVGTNCYEDALLALKSARASNMDLDVDVYEAFLGDIRLDTWQKEVFELVQDGNSVLVSAPSGAGKSTSADCCILRNYIEEHRTLFVTPSEDLAKVNVYALGTTYGNHNVGGTGTMIQKDHKVVVLTLESLAKMLQELHGPGGSEFRFFFEGINMVVFDKFHTFGEFKYVNMWEEVFMLMDARIKVLALTLPASNEDQIVSWIGTHRGTCKLVRQRTQRVMKRYLFYHGSHLSPLFDAGGVKVNEGLVKINKAYKNSMTKEYLDSALLSGYDKLSLNQAVVSLRENFMLPAIVVFFNITGCNEAIQDAFMSIEGSLLSDQDLAKLEALCIGFKETHRDLWDHLDHTDREALKKGFAACHEGKLPAWRNFVGKLFKQNILKLLIATDNSALDTGFMARTLVLPSIIKVAKNGVFLLSATQALPLFGIAGRSGYDIEGNVVFLQNLHAGPNEAASLVLQNELDIVSMYKPSYSLVVNLMAKYHLSKVKHLLSSTLHDTVFYNTHGKRKLLDEMGQEIVDCLEIKGDQEVKLFQGLAEVNKKKLADAAMFTRVDIRLSIHSASHGGNVLPGFLLAVVPEQADSFYMVFGADNNFHLVPAGALDHVYTQESPPLDVLHKQTTGQILQPPPVPPKENWTVEHGGTYGYMAAGDMRTQQYVKLLMDYPTQVTAVREGLQLRKEILSLDLKISSLVEKRRNLHGRNLGNGKLSISNKMATGLSHGSDESETWKEALRLVKVLEQAGALSLTESQGAYVKLKPLGMLISRLHNAENELWLALVLTLSHAKQLPPGEFISIIAATIPLEKDMENLFDSQRNFIYRSTRPLKDAFTKLEILRKQVAAMQGSFSPPLHFCTEFAGMMYAWARGKPGSVGYNLEKTNDGEMAWRVKSMVKHANMISRACTQVSVDISEPNDFSSLSVLARKAEELLLRHLNTVD</sequence>
<evidence type="ECO:0000256" key="4">
    <source>
        <dbReference type="ARBA" id="ARBA00022806"/>
    </source>
</evidence>
<dbReference type="InterPro" id="IPR011545">
    <property type="entry name" value="DEAD/DEAH_box_helicase_dom"/>
</dbReference>
<feature type="domain" description="Helicase ATP-binding" evidence="7">
    <location>
        <begin position="813"/>
        <end position="977"/>
    </location>
</feature>
<evidence type="ECO:0000256" key="1">
    <source>
        <dbReference type="ARBA" id="ARBA00022528"/>
    </source>
</evidence>
<feature type="region of interest" description="Disordered" evidence="6">
    <location>
        <begin position="286"/>
        <end position="310"/>
    </location>
</feature>
<organism evidence="8 9">
    <name type="scientific">Ceratopteris richardii</name>
    <name type="common">Triangle waterfern</name>
    <dbReference type="NCBI Taxonomy" id="49495"/>
    <lineage>
        <taxon>Eukaryota</taxon>
        <taxon>Viridiplantae</taxon>
        <taxon>Streptophyta</taxon>
        <taxon>Embryophyta</taxon>
        <taxon>Tracheophyta</taxon>
        <taxon>Polypodiopsida</taxon>
        <taxon>Polypodiidae</taxon>
        <taxon>Polypodiales</taxon>
        <taxon>Pteridineae</taxon>
        <taxon>Pteridaceae</taxon>
        <taxon>Parkerioideae</taxon>
        <taxon>Ceratopteris</taxon>
    </lineage>
</organism>
<keyword evidence="5" id="KW-0067">ATP-binding</keyword>
<evidence type="ECO:0000256" key="2">
    <source>
        <dbReference type="ARBA" id="ARBA00022741"/>
    </source>
</evidence>
<keyword evidence="1" id="KW-0934">Plastid</keyword>
<dbReference type="Proteomes" id="UP000825935">
    <property type="component" value="Chromosome 25"/>
</dbReference>
<dbReference type="Pfam" id="PF00270">
    <property type="entry name" value="DEAD"/>
    <property type="match status" value="1"/>
</dbReference>
<evidence type="ECO:0000259" key="7">
    <source>
        <dbReference type="PROSITE" id="PS51192"/>
    </source>
</evidence>
<dbReference type="GO" id="GO:0005634">
    <property type="term" value="C:nucleus"/>
    <property type="evidence" value="ECO:0007669"/>
    <property type="project" value="InterPro"/>
</dbReference>
<gene>
    <name evidence="8" type="ORF">KP509_25G043200</name>
</gene>
<keyword evidence="9" id="KW-1185">Reference proteome</keyword>
<keyword evidence="1" id="KW-0150">Chloroplast</keyword>
<dbReference type="GO" id="GO:0004386">
    <property type="term" value="F:helicase activity"/>
    <property type="evidence" value="ECO:0007669"/>
    <property type="project" value="UniProtKB-KW"/>
</dbReference>
<dbReference type="Gene3D" id="1.10.3380.30">
    <property type="match status" value="1"/>
</dbReference>
<dbReference type="InterPro" id="IPR027417">
    <property type="entry name" value="P-loop_NTPase"/>
</dbReference>
<evidence type="ECO:0000256" key="3">
    <source>
        <dbReference type="ARBA" id="ARBA00022801"/>
    </source>
</evidence>
<feature type="region of interest" description="Disordered" evidence="6">
    <location>
        <begin position="464"/>
        <end position="513"/>
    </location>
</feature>
<dbReference type="Gene3D" id="3.40.50.300">
    <property type="entry name" value="P-loop containing nucleotide triphosphate hydrolases"/>
    <property type="match status" value="2"/>
</dbReference>
<dbReference type="PROSITE" id="PS51192">
    <property type="entry name" value="HELICASE_ATP_BIND_1"/>
    <property type="match status" value="1"/>
</dbReference>
<dbReference type="InterPro" id="IPR014001">
    <property type="entry name" value="Helicase_ATP-bd"/>
</dbReference>
<feature type="compositionally biased region" description="Acidic residues" evidence="6">
    <location>
        <begin position="331"/>
        <end position="360"/>
    </location>
</feature>
<keyword evidence="3" id="KW-0378">Hydrolase</keyword>
<dbReference type="PANTHER" id="PTHR12131:SF1">
    <property type="entry name" value="ATP-DEPENDENT RNA HELICASE SUPV3L1, MITOCHONDRIAL-RELATED"/>
    <property type="match status" value="1"/>
</dbReference>
<dbReference type="InterPro" id="IPR003889">
    <property type="entry name" value="FYrich_C"/>
</dbReference>
<dbReference type="OrthoDB" id="1928087at2759"/>
<dbReference type="GO" id="GO:0070478">
    <property type="term" value="P:nuclear-transcribed mRNA catabolic process, 3'-5' exonucleolytic nonsense-mediated decay"/>
    <property type="evidence" value="ECO:0007669"/>
    <property type="project" value="TreeGrafter"/>
</dbReference>
<dbReference type="Pfam" id="PF08148">
    <property type="entry name" value="DSHCT"/>
    <property type="match status" value="1"/>
</dbReference>
<protein>
    <recommendedName>
        <fullName evidence="7">Helicase ATP-binding domain-containing protein</fullName>
    </recommendedName>
</protein>
<dbReference type="Gene3D" id="3.30.160.360">
    <property type="match status" value="1"/>
</dbReference>
<reference evidence="8" key="1">
    <citation type="submission" date="2021-08" db="EMBL/GenBank/DDBJ databases">
        <title>WGS assembly of Ceratopteris richardii.</title>
        <authorList>
            <person name="Marchant D.B."/>
            <person name="Chen G."/>
            <person name="Jenkins J."/>
            <person name="Shu S."/>
            <person name="Leebens-Mack J."/>
            <person name="Grimwood J."/>
            <person name="Schmutz J."/>
            <person name="Soltis P."/>
            <person name="Soltis D."/>
            <person name="Chen Z.-H."/>
        </authorList>
    </citation>
    <scope>NUCLEOTIDE SEQUENCE</scope>
    <source>
        <strain evidence="8">Whitten #5841</strain>
        <tissue evidence="8">Leaf</tissue>
    </source>
</reference>